<keyword evidence="1" id="KW-0732">Signal</keyword>
<dbReference type="STRING" id="373668.SAMN05421786_101538"/>
<dbReference type="RefSeq" id="WP_076549707.1">
    <property type="nucleotide sequence ID" value="NZ_FTOL01000001.1"/>
</dbReference>
<proteinExistence type="predicted"/>
<organism evidence="2 3">
    <name type="scientific">Chryseobacterium ureilyticum</name>
    <dbReference type="NCBI Taxonomy" id="373668"/>
    <lineage>
        <taxon>Bacteria</taxon>
        <taxon>Pseudomonadati</taxon>
        <taxon>Bacteroidota</taxon>
        <taxon>Flavobacteriia</taxon>
        <taxon>Flavobacteriales</taxon>
        <taxon>Weeksellaceae</taxon>
        <taxon>Chryseobacterium group</taxon>
        <taxon>Chryseobacterium</taxon>
    </lineage>
</organism>
<dbReference type="AlphaFoldDB" id="A0A1N7KJN4"/>
<keyword evidence="3" id="KW-1185">Reference proteome</keyword>
<feature type="chain" id="PRO_5012975562" evidence="1">
    <location>
        <begin position="20"/>
        <end position="84"/>
    </location>
</feature>
<protein>
    <submittedName>
        <fullName evidence="2">Uncharacterized protein</fullName>
    </submittedName>
</protein>
<gene>
    <name evidence="2" type="ORF">SAMN05421786_101538</name>
</gene>
<name>A0A1N7KJN4_9FLAO</name>
<dbReference type="Proteomes" id="UP000186744">
    <property type="component" value="Unassembled WGS sequence"/>
</dbReference>
<sequence length="84" mass="8933">MKSLRITLGVAAIALGTFAAFSFAPAKADQDTGIFYRNADGSMGESYDPVSHPCSGTVTVCAEEYDLETELPTGQNKIFGVRQP</sequence>
<evidence type="ECO:0000313" key="3">
    <source>
        <dbReference type="Proteomes" id="UP000186744"/>
    </source>
</evidence>
<reference evidence="3" key="1">
    <citation type="submission" date="2017-01" db="EMBL/GenBank/DDBJ databases">
        <authorList>
            <person name="Varghese N."/>
            <person name="Submissions S."/>
        </authorList>
    </citation>
    <scope>NUCLEOTIDE SEQUENCE [LARGE SCALE GENOMIC DNA]</scope>
    <source>
        <strain evidence="3">DSM 18017</strain>
    </source>
</reference>
<feature type="signal peptide" evidence="1">
    <location>
        <begin position="1"/>
        <end position="19"/>
    </location>
</feature>
<dbReference type="EMBL" id="FTOL01000001">
    <property type="protein sequence ID" value="SIS61808.1"/>
    <property type="molecule type" value="Genomic_DNA"/>
</dbReference>
<evidence type="ECO:0000256" key="1">
    <source>
        <dbReference type="SAM" id="SignalP"/>
    </source>
</evidence>
<accession>A0A1N7KJN4</accession>
<dbReference type="OrthoDB" id="1264374at2"/>
<evidence type="ECO:0000313" key="2">
    <source>
        <dbReference type="EMBL" id="SIS61808.1"/>
    </source>
</evidence>